<feature type="transmembrane region" description="Helical" evidence="6">
    <location>
        <begin position="127"/>
        <end position="155"/>
    </location>
</feature>
<evidence type="ECO:0000313" key="9">
    <source>
        <dbReference type="EMBL" id="CAF2045104.1"/>
    </source>
</evidence>
<proteinExistence type="inferred from homology"/>
<reference evidence="8" key="1">
    <citation type="submission" date="2021-02" db="EMBL/GenBank/DDBJ databases">
        <authorList>
            <person name="Nowell W R."/>
        </authorList>
    </citation>
    <scope>NUCLEOTIDE SEQUENCE</scope>
</reference>
<evidence type="ECO:0000256" key="3">
    <source>
        <dbReference type="ARBA" id="ARBA00022692"/>
    </source>
</evidence>
<evidence type="ECO:0000256" key="2">
    <source>
        <dbReference type="ARBA" id="ARBA00006939"/>
    </source>
</evidence>
<dbReference type="PANTHER" id="PTHR12191:SF37">
    <property type="entry name" value="ZINC TRANSPORTER FOI"/>
    <property type="match status" value="1"/>
</dbReference>
<name>A0A816P264_9BILA</name>
<feature type="transmembrane region" description="Helical" evidence="6">
    <location>
        <begin position="175"/>
        <end position="196"/>
    </location>
</feature>
<feature type="chain" id="PRO_5036230340" evidence="7">
    <location>
        <begin position="28"/>
        <end position="515"/>
    </location>
</feature>
<dbReference type="Proteomes" id="UP000663856">
    <property type="component" value="Unassembled WGS sequence"/>
</dbReference>
<dbReference type="GO" id="GO:0071578">
    <property type="term" value="P:zinc ion import across plasma membrane"/>
    <property type="evidence" value="ECO:0007669"/>
    <property type="project" value="TreeGrafter"/>
</dbReference>
<feature type="transmembrane region" description="Helical" evidence="6">
    <location>
        <begin position="488"/>
        <end position="507"/>
    </location>
</feature>
<dbReference type="EMBL" id="CAJNRG010002246">
    <property type="protein sequence ID" value="CAF2045104.1"/>
    <property type="molecule type" value="Genomic_DNA"/>
</dbReference>
<feature type="transmembrane region" description="Helical" evidence="6">
    <location>
        <begin position="95"/>
        <end position="120"/>
    </location>
</feature>
<evidence type="ECO:0000256" key="1">
    <source>
        <dbReference type="ARBA" id="ARBA00004141"/>
    </source>
</evidence>
<accession>A0A816P264</accession>
<keyword evidence="4 6" id="KW-1133">Transmembrane helix</keyword>
<sequence>MIFLHMIRTIFPLFSLTLILSINNVSSESCLLSNVSYRLCSISGSTPIVQSQLFTKDDFDHGCNEKFVEKVLNRSCLRSWVLSMKRKPTTNFEKYGYGFLAIFIVSALSLAGLLAFPILYKVSFQYVLTLFTALAVGTLFGDTMFHLIPFALGLHGKHDHSEHEHEHGSFSVPDYVWKMLISVLIVYGFYLLEVLLHSFAHYKHKNSNSVHFHTHGHSHALPHHNHSHPDGEICEHTPIDIDADLEHDHRLHNHRHHNLHQHVTNEISTASSLSAVNHNCHMSAHKNSTCVPCAYSNDTRPTTGLMGHDTTDGTADDNERIPVSVVITGPQGKNDAKSTHPVIQELKTKPALTPGMENAIKSTGWMVLIGDGIHNFADGLAIGAAFSQDLILGITTTLAVAFHELPHELGDYAVLIQSGFSHYRAILWNFLSATTAIIGFFIGAAVSSNDNIRQWIFAVTIGMFLYIALVDLLPTLLADGQVEFKRFIFVNIGFLLGIAIMFFLALFEDSLIRSS</sequence>
<protein>
    <submittedName>
        <fullName evidence="8">Uncharacterized protein</fullName>
    </submittedName>
</protein>
<keyword evidence="5 6" id="KW-0472">Membrane</keyword>
<feature type="transmembrane region" description="Helical" evidence="6">
    <location>
        <begin position="452"/>
        <end position="476"/>
    </location>
</feature>
<dbReference type="InterPro" id="IPR003689">
    <property type="entry name" value="ZIP"/>
</dbReference>
<evidence type="ECO:0000313" key="8">
    <source>
        <dbReference type="EMBL" id="CAF2043110.1"/>
    </source>
</evidence>
<evidence type="ECO:0000313" key="10">
    <source>
        <dbReference type="Proteomes" id="UP000663856"/>
    </source>
</evidence>
<gene>
    <name evidence="8" type="ORF">WKI299_LOCUS8679</name>
    <name evidence="9" type="ORF">XDN619_LOCUS7463</name>
</gene>
<dbReference type="InterPro" id="IPR050799">
    <property type="entry name" value="ZIP_Transporter"/>
</dbReference>
<dbReference type="GO" id="GO:0030003">
    <property type="term" value="P:intracellular monoatomic cation homeostasis"/>
    <property type="evidence" value="ECO:0007669"/>
    <property type="project" value="TreeGrafter"/>
</dbReference>
<evidence type="ECO:0000256" key="6">
    <source>
        <dbReference type="SAM" id="Phobius"/>
    </source>
</evidence>
<dbReference type="Proteomes" id="UP000663887">
    <property type="component" value="Unassembled WGS sequence"/>
</dbReference>
<comment type="subcellular location">
    <subcellularLocation>
        <location evidence="1">Membrane</location>
        <topology evidence="1">Multi-pass membrane protein</topology>
    </subcellularLocation>
</comment>
<dbReference type="GO" id="GO:0005886">
    <property type="term" value="C:plasma membrane"/>
    <property type="evidence" value="ECO:0007669"/>
    <property type="project" value="TreeGrafter"/>
</dbReference>
<evidence type="ECO:0000256" key="5">
    <source>
        <dbReference type="ARBA" id="ARBA00023136"/>
    </source>
</evidence>
<feature type="transmembrane region" description="Helical" evidence="6">
    <location>
        <begin position="426"/>
        <end position="446"/>
    </location>
</feature>
<evidence type="ECO:0000256" key="7">
    <source>
        <dbReference type="SAM" id="SignalP"/>
    </source>
</evidence>
<dbReference type="Pfam" id="PF02535">
    <property type="entry name" value="Zip"/>
    <property type="match status" value="1"/>
</dbReference>
<keyword evidence="3 6" id="KW-0812">Transmembrane</keyword>
<dbReference type="GO" id="GO:0140410">
    <property type="term" value="F:monoatomic cation:bicarbonate symporter activity"/>
    <property type="evidence" value="ECO:0007669"/>
    <property type="project" value="TreeGrafter"/>
</dbReference>
<comment type="caution">
    <text evidence="8">The sequence shown here is derived from an EMBL/GenBank/DDBJ whole genome shotgun (WGS) entry which is preliminary data.</text>
</comment>
<evidence type="ECO:0000256" key="4">
    <source>
        <dbReference type="ARBA" id="ARBA00022989"/>
    </source>
</evidence>
<dbReference type="AlphaFoldDB" id="A0A816P264"/>
<dbReference type="EMBL" id="CAJNRF010002810">
    <property type="protein sequence ID" value="CAF2043110.1"/>
    <property type="molecule type" value="Genomic_DNA"/>
</dbReference>
<dbReference type="PANTHER" id="PTHR12191">
    <property type="entry name" value="SOLUTE CARRIER FAMILY 39"/>
    <property type="match status" value="1"/>
</dbReference>
<organism evidence="8 10">
    <name type="scientific">Rotaria magnacalcarata</name>
    <dbReference type="NCBI Taxonomy" id="392030"/>
    <lineage>
        <taxon>Eukaryota</taxon>
        <taxon>Metazoa</taxon>
        <taxon>Spiralia</taxon>
        <taxon>Gnathifera</taxon>
        <taxon>Rotifera</taxon>
        <taxon>Eurotatoria</taxon>
        <taxon>Bdelloidea</taxon>
        <taxon>Philodinida</taxon>
        <taxon>Philodinidae</taxon>
        <taxon>Rotaria</taxon>
    </lineage>
</organism>
<comment type="similarity">
    <text evidence="2">Belongs to the ZIP transporter (TC 2.A.5) family.</text>
</comment>
<feature type="signal peptide" evidence="7">
    <location>
        <begin position="1"/>
        <end position="27"/>
    </location>
</feature>
<dbReference type="GO" id="GO:0005385">
    <property type="term" value="F:zinc ion transmembrane transporter activity"/>
    <property type="evidence" value="ECO:0007669"/>
    <property type="project" value="TreeGrafter"/>
</dbReference>
<keyword evidence="7" id="KW-0732">Signal</keyword>